<dbReference type="GO" id="GO:0015689">
    <property type="term" value="P:molybdate ion transport"/>
    <property type="evidence" value="ECO:0007669"/>
    <property type="project" value="InterPro"/>
</dbReference>
<dbReference type="PANTHER" id="PTHR30632:SF0">
    <property type="entry name" value="SULFATE-BINDING PROTEIN"/>
    <property type="match status" value="1"/>
</dbReference>
<dbReference type="PIRSF" id="PIRSF004846">
    <property type="entry name" value="ModA"/>
    <property type="match status" value="1"/>
</dbReference>
<evidence type="ECO:0000256" key="2">
    <source>
        <dbReference type="ARBA" id="ARBA00022723"/>
    </source>
</evidence>
<dbReference type="NCBIfam" id="TIGR01256">
    <property type="entry name" value="modA"/>
    <property type="match status" value="1"/>
</dbReference>
<dbReference type="Pfam" id="PF13531">
    <property type="entry name" value="SBP_bac_11"/>
    <property type="match status" value="1"/>
</dbReference>
<dbReference type="Proteomes" id="UP000093355">
    <property type="component" value="Unassembled WGS sequence"/>
</dbReference>
<dbReference type="PANTHER" id="PTHR30632">
    <property type="entry name" value="MOLYBDATE-BINDING PERIPLASMIC PROTEIN"/>
    <property type="match status" value="1"/>
</dbReference>
<dbReference type="GO" id="GO:0046872">
    <property type="term" value="F:metal ion binding"/>
    <property type="evidence" value="ECO:0007669"/>
    <property type="project" value="UniProtKB-KW"/>
</dbReference>
<evidence type="ECO:0000256" key="1">
    <source>
        <dbReference type="ARBA" id="ARBA00009175"/>
    </source>
</evidence>
<dbReference type="OrthoDB" id="9785015at2"/>
<evidence type="ECO:0000313" key="5">
    <source>
        <dbReference type="Proteomes" id="UP000093355"/>
    </source>
</evidence>
<sequence length="237" mass="24228">MLALALVAACAPAAEERAPVTVFAAASLHDAFEDIARAFEAERPDIDVRPIVSDGSSVLVTQLEEGAHADVLATADEQTMTRAAELAGPAEVFATNTLVLVAPVGGAVGELADLADRSLDVVLCAPEVPCGAASRALLERAGIAVVPASEEQNVTAVLTKVETGVADAGLVYRTDAIGRDVTVTEPPEAADIVNRYPIAVLDDAREPDAAAAFAAFVSGPEGQRILDRHGFGAPGAP</sequence>
<dbReference type="InterPro" id="IPR005950">
    <property type="entry name" value="ModA"/>
</dbReference>
<reference evidence="4 5" key="1">
    <citation type="submission" date="2016-05" db="EMBL/GenBank/DDBJ databases">
        <authorList>
            <person name="Lavstsen T."/>
            <person name="Jespersen J.S."/>
        </authorList>
    </citation>
    <scope>NUCLEOTIDE SEQUENCE [LARGE SCALE GENOMIC DNA]</scope>
    <source>
        <strain evidence="4 5">YLB-01</strain>
    </source>
</reference>
<dbReference type="InterPro" id="IPR050682">
    <property type="entry name" value="ModA/WtpA"/>
</dbReference>
<name>A0A1B9NFL8_9MICO</name>
<keyword evidence="5" id="KW-1185">Reference proteome</keyword>
<accession>A0A1B9NFL8</accession>
<keyword evidence="3" id="KW-0732">Signal</keyword>
<dbReference type="AlphaFoldDB" id="A0A1B9NFL8"/>
<gene>
    <name evidence="4" type="ORF">A7J15_01995</name>
</gene>
<dbReference type="SUPFAM" id="SSF53850">
    <property type="entry name" value="Periplasmic binding protein-like II"/>
    <property type="match status" value="1"/>
</dbReference>
<dbReference type="EMBL" id="LXMD01000013">
    <property type="protein sequence ID" value="OCG75397.1"/>
    <property type="molecule type" value="Genomic_DNA"/>
</dbReference>
<comment type="caution">
    <text evidence="4">The sequence shown here is derived from an EMBL/GenBank/DDBJ whole genome shotgun (WGS) entry which is preliminary data.</text>
</comment>
<evidence type="ECO:0000313" key="4">
    <source>
        <dbReference type="EMBL" id="OCG75397.1"/>
    </source>
</evidence>
<dbReference type="Gene3D" id="3.40.190.10">
    <property type="entry name" value="Periplasmic binding protein-like II"/>
    <property type="match status" value="2"/>
</dbReference>
<keyword evidence="2" id="KW-0479">Metal-binding</keyword>
<proteinExistence type="inferred from homology"/>
<evidence type="ECO:0000256" key="3">
    <source>
        <dbReference type="ARBA" id="ARBA00022729"/>
    </source>
</evidence>
<comment type="similarity">
    <text evidence="1">Belongs to the bacterial solute-binding protein ModA family.</text>
</comment>
<protein>
    <submittedName>
        <fullName evidence="4">Molybdate ABC transporter substrate-binding protein</fullName>
    </submittedName>
</protein>
<organism evidence="4 5">
    <name type="scientific">Microbacterium sediminis</name>
    <dbReference type="NCBI Taxonomy" id="904291"/>
    <lineage>
        <taxon>Bacteria</taxon>
        <taxon>Bacillati</taxon>
        <taxon>Actinomycetota</taxon>
        <taxon>Actinomycetes</taxon>
        <taxon>Micrococcales</taxon>
        <taxon>Microbacteriaceae</taxon>
        <taxon>Microbacterium</taxon>
    </lineage>
</organism>
<dbReference type="STRING" id="904291.A7J15_01995"/>
<dbReference type="GO" id="GO:0030973">
    <property type="term" value="F:molybdate ion binding"/>
    <property type="evidence" value="ECO:0007669"/>
    <property type="project" value="TreeGrafter"/>
</dbReference>